<protein>
    <submittedName>
        <fullName evidence="3">Bifunctional DNA primase/polymerase</fullName>
    </submittedName>
</protein>
<dbReference type="CDD" id="cd04859">
    <property type="entry name" value="Prim_Pol"/>
    <property type="match status" value="1"/>
</dbReference>
<evidence type="ECO:0000313" key="4">
    <source>
        <dbReference type="Proteomes" id="UP001305002"/>
    </source>
</evidence>
<sequence>MPQLDGSAQLTAALDAASRGWHVFPLIPGAKRPAIRDWETRATTDRERISRCWTHAAYNVGIATGPSGLIVVDLDTPKGPDDTPPAEWAEHGVTDGADVLDLLCERHSQPFPDDTYRVRTWSGGTHLYFAAPEGEALRNTAGDSARGLGWKVDTRAVGGLVVGAGSAFAGESYTVAQHAPVAPLPVWLAELLRPAPLPPQRPVTVPLTIRDRRGKFLNAAVNGELARVTGSGEHQHNNALYIASVALGQLVAGGELDAYEVAERLAEAALSVGQGEREARRTIASGLRAGANRPRTVAA</sequence>
<evidence type="ECO:0000259" key="1">
    <source>
        <dbReference type="SMART" id="SM00943"/>
    </source>
</evidence>
<dbReference type="RefSeq" id="WP_317924655.1">
    <property type="nucleotide sequence ID" value="NZ_CP137524.1"/>
</dbReference>
<reference evidence="3" key="2">
    <citation type="submission" date="2023-10" db="EMBL/GenBank/DDBJ databases">
        <authorList>
            <person name="guan w."/>
        </authorList>
    </citation>
    <scope>NUCLEOTIDE SEQUENCE</scope>
    <source>
        <strain evidence="3">CICC 11043</strain>
    </source>
</reference>
<dbReference type="EMBL" id="CP137524">
    <property type="protein sequence ID" value="WOT34293.1"/>
    <property type="molecule type" value="Genomic_DNA"/>
</dbReference>
<accession>A0ABZ0K8J1</accession>
<keyword evidence="4" id="KW-1185">Reference proteome</keyword>
<dbReference type="Pfam" id="PF09250">
    <property type="entry name" value="Prim-Pol"/>
    <property type="match status" value="1"/>
</dbReference>
<reference evidence="3 4" key="1">
    <citation type="journal article" date="2021" name="J. Microbiol. Biotechnol.">
        <title>An Efficient Markerless Deletion System Suitable for the Industrial Strains of Streptomyces.</title>
        <authorList>
            <person name="Dong J."/>
            <person name="Wei J."/>
            <person name="Li H."/>
            <person name="Zhao S."/>
            <person name="Guan W."/>
        </authorList>
    </citation>
    <scope>NUCLEOTIDE SEQUENCE [LARGE SCALE GENOMIC DNA]</scope>
    <source>
        <strain evidence="3 4">CICC 11043</strain>
    </source>
</reference>
<proteinExistence type="predicted"/>
<evidence type="ECO:0000313" key="2">
    <source>
        <dbReference type="EMBL" id="WOT34242.1"/>
    </source>
</evidence>
<dbReference type="SMART" id="SM00943">
    <property type="entry name" value="Prim-Pol"/>
    <property type="match status" value="1"/>
</dbReference>
<dbReference type="EMBL" id="CP137524">
    <property type="protein sequence ID" value="WOT34242.1"/>
    <property type="molecule type" value="Genomic_DNA"/>
</dbReference>
<gene>
    <name evidence="2" type="ORF">R5U08_08845</name>
    <name evidence="3" type="ORF">R5U08_09150</name>
</gene>
<dbReference type="InterPro" id="IPR015330">
    <property type="entry name" value="DNA_primase/pol_bifunc_N"/>
</dbReference>
<dbReference type="Proteomes" id="UP001305002">
    <property type="component" value="Chromosome"/>
</dbReference>
<feature type="domain" description="DNA primase/polymerase bifunctional N-terminal" evidence="1">
    <location>
        <begin position="13"/>
        <end position="188"/>
    </location>
</feature>
<dbReference type="Gene3D" id="3.30.720.160">
    <property type="entry name" value="Bifunctional DNA primase/polymerase, N-terminal"/>
    <property type="match status" value="1"/>
</dbReference>
<reference evidence="3" key="3">
    <citation type="journal article" date="2024" name="Microb. Biotechnol.">
        <title>The involvement of multiple ABC transporters in daunorubicin efflux in Streptomyces coeruleorubidus.</title>
        <authorList>
            <person name="Dong J."/>
            <person name="Ning J."/>
            <person name="Tian Y."/>
            <person name="Li H."/>
            <person name="Chen H."/>
            <person name="Guan W."/>
        </authorList>
    </citation>
    <scope>NUCLEOTIDE SEQUENCE</scope>
    <source>
        <strain evidence="3">CICC 11043</strain>
    </source>
</reference>
<organism evidence="3 4">
    <name type="scientific">Streptomyces coeruleorubidus</name>
    <dbReference type="NCBI Taxonomy" id="116188"/>
    <lineage>
        <taxon>Bacteria</taxon>
        <taxon>Bacillati</taxon>
        <taxon>Actinomycetota</taxon>
        <taxon>Actinomycetes</taxon>
        <taxon>Kitasatosporales</taxon>
        <taxon>Streptomycetaceae</taxon>
        <taxon>Streptomyces</taxon>
    </lineage>
</organism>
<dbReference type="SUPFAM" id="SSF56747">
    <property type="entry name" value="Prim-pol domain"/>
    <property type="match status" value="1"/>
</dbReference>
<evidence type="ECO:0000313" key="3">
    <source>
        <dbReference type="EMBL" id="WOT34293.1"/>
    </source>
</evidence>
<name>A0ABZ0K8J1_STRC4</name>